<feature type="active site" evidence="5">
    <location>
        <position position="232"/>
    </location>
</feature>
<feature type="binding site" evidence="5">
    <location>
        <position position="66"/>
    </location>
    <ligand>
        <name>substrate</name>
    </ligand>
</feature>
<proteinExistence type="inferred from homology"/>
<comment type="catalytic activity">
    <reaction evidence="5">
        <text>4-phospho-D-erythronate + NAD(+) = (R)-3-hydroxy-2-oxo-4-phosphooxybutanoate + NADH + H(+)</text>
        <dbReference type="Rhea" id="RHEA:18829"/>
        <dbReference type="ChEBI" id="CHEBI:15378"/>
        <dbReference type="ChEBI" id="CHEBI:57540"/>
        <dbReference type="ChEBI" id="CHEBI:57945"/>
        <dbReference type="ChEBI" id="CHEBI:58538"/>
        <dbReference type="ChEBI" id="CHEBI:58766"/>
        <dbReference type="EC" id="1.1.1.290"/>
    </reaction>
</comment>
<dbReference type="HAMAP" id="MF_01825">
    <property type="entry name" value="PdxB"/>
    <property type="match status" value="1"/>
</dbReference>
<dbReference type="SUPFAM" id="SSF52283">
    <property type="entry name" value="Formate/glycerate dehydrogenase catalytic domain-like"/>
    <property type="match status" value="1"/>
</dbReference>
<comment type="subunit">
    <text evidence="5">Homodimer.</text>
</comment>
<dbReference type="SUPFAM" id="SSF51735">
    <property type="entry name" value="NAD(P)-binding Rossmann-fold domains"/>
    <property type="match status" value="1"/>
</dbReference>
<evidence type="ECO:0000256" key="1">
    <source>
        <dbReference type="ARBA" id="ARBA00022490"/>
    </source>
</evidence>
<evidence type="ECO:0000256" key="2">
    <source>
        <dbReference type="ARBA" id="ARBA00023002"/>
    </source>
</evidence>
<evidence type="ECO:0000259" key="7">
    <source>
        <dbReference type="Pfam" id="PF02826"/>
    </source>
</evidence>
<dbReference type="CDD" id="cd12158">
    <property type="entry name" value="ErythrP_dh"/>
    <property type="match status" value="1"/>
</dbReference>
<dbReference type="GO" id="GO:0051287">
    <property type="term" value="F:NAD binding"/>
    <property type="evidence" value="ECO:0007669"/>
    <property type="project" value="InterPro"/>
</dbReference>
<feature type="domain" description="D-isomer specific 2-hydroxyacid dehydrogenase NAD-binding" evidence="7">
    <location>
        <begin position="109"/>
        <end position="251"/>
    </location>
</feature>
<comment type="function">
    <text evidence="5">Catalyzes the oxidation of erythronate-4-phosphate to 3-hydroxy-2-oxo-4-phosphonooxybutanoate.</text>
</comment>
<dbReference type="KEGG" id="asem:NNL22_07475"/>
<feature type="active site" description="Proton donor" evidence="5">
    <location>
        <position position="249"/>
    </location>
</feature>
<dbReference type="InterPro" id="IPR020921">
    <property type="entry name" value="Erythronate-4-P_DHase"/>
</dbReference>
<dbReference type="InterPro" id="IPR029752">
    <property type="entry name" value="D-isomer_DH_CS1"/>
</dbReference>
<keyword evidence="1 5" id="KW-0963">Cytoplasm</keyword>
<comment type="subcellular location">
    <subcellularLocation>
        <location evidence="5">Cytoplasm</location>
    </subcellularLocation>
</comment>
<keyword evidence="3 5" id="KW-0520">NAD</keyword>
<dbReference type="AlphaFoldDB" id="A0A9E8HLB2"/>
<dbReference type="RefSeq" id="WP_251811837.1">
    <property type="nucleotide sequence ID" value="NZ_CP101527.1"/>
</dbReference>
<evidence type="ECO:0000256" key="5">
    <source>
        <dbReference type="HAMAP-Rule" id="MF_01825"/>
    </source>
</evidence>
<feature type="binding site" evidence="5">
    <location>
        <position position="146"/>
    </location>
    <ligand>
        <name>NAD(+)</name>
        <dbReference type="ChEBI" id="CHEBI:57540"/>
    </ligand>
</feature>
<dbReference type="GO" id="GO:0005829">
    <property type="term" value="C:cytosol"/>
    <property type="evidence" value="ECO:0007669"/>
    <property type="project" value="TreeGrafter"/>
</dbReference>
<keyword evidence="4 5" id="KW-0664">Pyridoxine biosynthesis</keyword>
<reference evidence="8" key="1">
    <citation type="submission" date="2022-07" db="EMBL/GenBank/DDBJ databases">
        <title>Alkalimarinus sp. nov., isolated from gut of a Alitta virens.</title>
        <authorList>
            <person name="Yang A.I."/>
            <person name="Shin N.-R."/>
        </authorList>
    </citation>
    <scope>NUCLEOTIDE SEQUENCE</scope>
    <source>
        <strain evidence="8">FA028</strain>
    </source>
</reference>
<dbReference type="InterPro" id="IPR038251">
    <property type="entry name" value="PdxB_dimer_sf"/>
</dbReference>
<evidence type="ECO:0000259" key="6">
    <source>
        <dbReference type="Pfam" id="PF00389"/>
    </source>
</evidence>
<keyword evidence="2 5" id="KW-0560">Oxidoreductase</keyword>
<dbReference type="GO" id="GO:0036001">
    <property type="term" value="P:'de novo' pyridoxal 5'-phosphate biosynthetic process"/>
    <property type="evidence" value="ECO:0007669"/>
    <property type="project" value="TreeGrafter"/>
</dbReference>
<evidence type="ECO:0000313" key="9">
    <source>
        <dbReference type="Proteomes" id="UP001164472"/>
    </source>
</evidence>
<feature type="binding site" evidence="5">
    <location>
        <position position="252"/>
    </location>
    <ligand>
        <name>NAD(+)</name>
        <dbReference type="ChEBI" id="CHEBI:57540"/>
    </ligand>
</feature>
<dbReference type="PROSITE" id="PS00065">
    <property type="entry name" value="D_2_HYDROXYACID_DH_1"/>
    <property type="match status" value="1"/>
</dbReference>
<keyword evidence="9" id="KW-1185">Reference proteome</keyword>
<sequence>MKIVADENIPLLHNFFGDVGEIDTYPGRQLTSENVKSADILLVRSVTQVNEALLAGSRVKFVGTCTIGTDHIDTDYLQKNGITFSSAPGCNANSVVEYVISTLSVLSEFRYIDFSDLSVGVVGCGNVGSRVVSTLRRLGAKVLAYDPLIDQTDMASFEDVLKSDVISLHTPLTTDGPYPTYHLFNESVLAQLSEQQILINSGRGAVVDGSALKRKLKSEPGFTAVLDVWETEPNIDPELARLVAIGTPHIAGYSLDGKIGGTEMIYQALCRHLGLPARHKAAQFIASPPLSKMYFTSEAELSWSMHTAIRAIYDVRHDHYALRRTLGGNEEQRVEAFDRLRKEYRARREFSNIKVLLKNTDSSMHTMFKALGFNVKSA</sequence>
<feature type="binding site" evidence="5">
    <location>
        <position position="170"/>
    </location>
    <ligand>
        <name>NAD(+)</name>
        <dbReference type="ChEBI" id="CHEBI:57540"/>
    </ligand>
</feature>
<comment type="caution">
    <text evidence="5">Lacks conserved residue(s) required for the propagation of feature annotation.</text>
</comment>
<gene>
    <name evidence="5 8" type="primary">pdxB</name>
    <name evidence="8" type="ORF">NNL22_07475</name>
</gene>
<feature type="binding site" evidence="5">
    <location>
        <position position="45"/>
    </location>
    <ligand>
        <name>substrate</name>
    </ligand>
</feature>
<protein>
    <recommendedName>
        <fullName evidence="5">Erythronate-4-phosphate dehydrogenase</fullName>
        <ecNumber evidence="5">1.1.1.290</ecNumber>
    </recommendedName>
</protein>
<organism evidence="8 9">
    <name type="scientific">Alkalimarinus sediminis</name>
    <dbReference type="NCBI Taxonomy" id="1632866"/>
    <lineage>
        <taxon>Bacteria</taxon>
        <taxon>Pseudomonadati</taxon>
        <taxon>Pseudomonadota</taxon>
        <taxon>Gammaproteobacteria</taxon>
        <taxon>Alteromonadales</taxon>
        <taxon>Alteromonadaceae</taxon>
        <taxon>Alkalimarinus</taxon>
    </lineage>
</organism>
<dbReference type="Pfam" id="PF00389">
    <property type="entry name" value="2-Hacid_dh"/>
    <property type="match status" value="1"/>
</dbReference>
<dbReference type="GO" id="GO:0008615">
    <property type="term" value="P:pyridoxine biosynthetic process"/>
    <property type="evidence" value="ECO:0007669"/>
    <property type="project" value="UniProtKB-UniRule"/>
</dbReference>
<dbReference type="InterPro" id="IPR036291">
    <property type="entry name" value="NAD(P)-bd_dom_sf"/>
</dbReference>
<evidence type="ECO:0000313" key="8">
    <source>
        <dbReference type="EMBL" id="UZW76420.1"/>
    </source>
</evidence>
<dbReference type="EC" id="1.1.1.290" evidence="5"/>
<dbReference type="Pfam" id="PF02826">
    <property type="entry name" value="2-Hacid_dh_C"/>
    <property type="match status" value="1"/>
</dbReference>
<dbReference type="InterPro" id="IPR006140">
    <property type="entry name" value="D-isomer_DH_NAD-bd"/>
</dbReference>
<evidence type="ECO:0000256" key="4">
    <source>
        <dbReference type="ARBA" id="ARBA00023096"/>
    </source>
</evidence>
<name>A0A9E8HLB2_9ALTE</name>
<evidence type="ECO:0000256" key="3">
    <source>
        <dbReference type="ARBA" id="ARBA00023027"/>
    </source>
</evidence>
<feature type="domain" description="D-isomer specific 2-hydroxyacid dehydrogenase catalytic" evidence="6">
    <location>
        <begin position="6"/>
        <end position="294"/>
    </location>
</feature>
<dbReference type="NCBIfam" id="NF001309">
    <property type="entry name" value="PRK00257.1"/>
    <property type="match status" value="1"/>
</dbReference>
<feature type="active site" evidence="5">
    <location>
        <position position="203"/>
    </location>
</feature>
<comment type="pathway">
    <text evidence="5">Cofactor biosynthesis; pyridoxine 5'-phosphate biosynthesis; pyridoxine 5'-phosphate from D-erythrose 4-phosphate: step 2/5.</text>
</comment>
<feature type="binding site" evidence="5">
    <location>
        <position position="227"/>
    </location>
    <ligand>
        <name>NAD(+)</name>
        <dbReference type="ChEBI" id="CHEBI:57540"/>
    </ligand>
</feature>
<accession>A0A9E8HLB2</accession>
<dbReference type="GO" id="GO:0033711">
    <property type="term" value="F:4-phosphoerythronate dehydrogenase activity"/>
    <property type="evidence" value="ECO:0007669"/>
    <property type="project" value="UniProtKB-EC"/>
</dbReference>
<dbReference type="Proteomes" id="UP001164472">
    <property type="component" value="Chromosome"/>
</dbReference>
<comment type="similarity">
    <text evidence="5">Belongs to the D-isomer specific 2-hydroxyacid dehydrogenase family. PdxB subfamily.</text>
</comment>
<dbReference type="PANTHER" id="PTHR42938">
    <property type="entry name" value="FORMATE DEHYDROGENASE 1"/>
    <property type="match status" value="1"/>
</dbReference>
<dbReference type="EMBL" id="CP101527">
    <property type="protein sequence ID" value="UZW76420.1"/>
    <property type="molecule type" value="Genomic_DNA"/>
</dbReference>
<dbReference type="Gene3D" id="3.30.1370.170">
    <property type="match status" value="1"/>
</dbReference>
<dbReference type="Gene3D" id="3.40.50.720">
    <property type="entry name" value="NAD(P)-binding Rossmann-like Domain"/>
    <property type="match status" value="2"/>
</dbReference>
<feature type="binding site" evidence="5">
    <location>
        <position position="253"/>
    </location>
    <ligand>
        <name>substrate</name>
    </ligand>
</feature>
<dbReference type="PANTHER" id="PTHR42938:SF9">
    <property type="entry name" value="FORMATE DEHYDROGENASE 1"/>
    <property type="match status" value="1"/>
</dbReference>
<dbReference type="InterPro" id="IPR006139">
    <property type="entry name" value="D-isomer_2_OHA_DH_cat_dom"/>
</dbReference>